<dbReference type="SUPFAM" id="SSF53187">
    <property type="entry name" value="Zn-dependent exopeptidases"/>
    <property type="match status" value="1"/>
</dbReference>
<dbReference type="Proteomes" id="UP000247792">
    <property type="component" value="Unassembled WGS sequence"/>
</dbReference>
<keyword evidence="2" id="KW-1185">Reference proteome</keyword>
<dbReference type="InterPro" id="IPR007709">
    <property type="entry name" value="N-FG_amidohydro"/>
</dbReference>
<gene>
    <name evidence="1" type="ORF">DFR42_12323</name>
</gene>
<dbReference type="EMBL" id="QJKB01000023">
    <property type="protein sequence ID" value="PXX34974.1"/>
    <property type="molecule type" value="Genomic_DNA"/>
</dbReference>
<evidence type="ECO:0000313" key="1">
    <source>
        <dbReference type="EMBL" id="PXX34974.1"/>
    </source>
</evidence>
<dbReference type="NCBIfam" id="TIGR02017">
    <property type="entry name" value="hutG_amidohyd"/>
    <property type="match status" value="1"/>
</dbReference>
<accession>A0A318IQQ5</accession>
<reference evidence="1 2" key="1">
    <citation type="submission" date="2018-05" db="EMBL/GenBank/DDBJ databases">
        <title>Genomic Encyclopedia of Type Strains, Phase IV (KMG-IV): sequencing the most valuable type-strain genomes for metagenomic binning, comparative biology and taxonomic classification.</title>
        <authorList>
            <person name="Goeker M."/>
        </authorList>
    </citation>
    <scope>NUCLEOTIDE SEQUENCE [LARGE SCALE GENOMIC DNA]</scope>
    <source>
        <strain evidence="1 2">DSM 19792</strain>
    </source>
</reference>
<sequence length="271" mass="30069">MTAYHFQQGSLPLLISMPHAGTSIPDDVAAQMLPVALEKADTDWHLPSLYNMAAELGASTIAAEYSRYVIDLNRSSDNANLYPGQDTTGLCPVDTFAKQPLYAPENLPAEAEVQRRIATYWQPYHQQLQQELDRLLSLHGSVVLWDAHSIASQVPRFFEGKLPDLNFGTADQKSCDAGMQTAVANALQNSAHASAYTHIFNGRFKGGYITRNYGQPSRNIHAIQLEMSQCVYMNEAAPYEYRPDLAAQVQPLLKQLLQACLDWNKAQGRVA</sequence>
<protein>
    <submittedName>
        <fullName evidence="1">N-formylglutamate deformylase</fullName>
    </submittedName>
</protein>
<proteinExistence type="predicted"/>
<evidence type="ECO:0000313" key="2">
    <source>
        <dbReference type="Proteomes" id="UP000247792"/>
    </source>
</evidence>
<dbReference type="Pfam" id="PF05013">
    <property type="entry name" value="FGase"/>
    <property type="match status" value="1"/>
</dbReference>
<name>A0A318IQQ5_9BURK</name>
<dbReference type="InterPro" id="IPR010247">
    <property type="entry name" value="HutG_amidohyd"/>
</dbReference>
<dbReference type="OrthoDB" id="8716700at2"/>
<dbReference type="AlphaFoldDB" id="A0A318IQQ5"/>
<dbReference type="Gene3D" id="3.40.630.40">
    <property type="entry name" value="Zn-dependent exopeptidases"/>
    <property type="match status" value="1"/>
</dbReference>
<comment type="caution">
    <text evidence="1">The sequence shown here is derived from an EMBL/GenBank/DDBJ whole genome shotgun (WGS) entry which is preliminary data.</text>
</comment>
<organism evidence="1 2">
    <name type="scientific">Undibacterium pigrum</name>
    <dbReference type="NCBI Taxonomy" id="401470"/>
    <lineage>
        <taxon>Bacteria</taxon>
        <taxon>Pseudomonadati</taxon>
        <taxon>Pseudomonadota</taxon>
        <taxon>Betaproteobacteria</taxon>
        <taxon>Burkholderiales</taxon>
        <taxon>Oxalobacteraceae</taxon>
        <taxon>Undibacterium</taxon>
    </lineage>
</organism>
<dbReference type="RefSeq" id="WP_110258369.1">
    <property type="nucleotide sequence ID" value="NZ_QJKB01000023.1"/>
</dbReference>